<gene>
    <name evidence="2" type="ORF">PBIL07802_LOCUS16109</name>
</gene>
<keyword evidence="1" id="KW-0472">Membrane</keyword>
<accession>A0A7S3DDC8</accession>
<feature type="transmembrane region" description="Helical" evidence="1">
    <location>
        <begin position="311"/>
        <end position="335"/>
    </location>
</feature>
<dbReference type="AlphaFoldDB" id="A0A7S3DDC8"/>
<name>A0A7S3DDC8_9EUKA</name>
<keyword evidence="1" id="KW-1133">Transmembrane helix</keyword>
<reference evidence="2" key="1">
    <citation type="submission" date="2021-01" db="EMBL/GenBank/DDBJ databases">
        <authorList>
            <person name="Corre E."/>
            <person name="Pelletier E."/>
            <person name="Niang G."/>
            <person name="Scheremetjew M."/>
            <person name="Finn R."/>
            <person name="Kale V."/>
            <person name="Holt S."/>
            <person name="Cochrane G."/>
            <person name="Meng A."/>
            <person name="Brown T."/>
            <person name="Cohen L."/>
        </authorList>
    </citation>
    <scope>NUCLEOTIDE SEQUENCE</scope>
    <source>
        <strain evidence="2">NIES-2562</strain>
    </source>
</reference>
<dbReference type="EMBL" id="HBIB01024624">
    <property type="protein sequence ID" value="CAE0253872.1"/>
    <property type="molecule type" value="Transcribed_RNA"/>
</dbReference>
<protein>
    <submittedName>
        <fullName evidence="2">Uncharacterized protein</fullName>
    </submittedName>
</protein>
<evidence type="ECO:0000256" key="1">
    <source>
        <dbReference type="SAM" id="Phobius"/>
    </source>
</evidence>
<evidence type="ECO:0000313" key="2">
    <source>
        <dbReference type="EMBL" id="CAE0253872.1"/>
    </source>
</evidence>
<sequence length="534" mass="58290">MPTCAFIPILTKCDLARSKRELVDALARLDEELRIGYMQYRIDPSITQSALGSHISATQFDAGLQRAVPFSSYASVLDRFLTDVSQGHPLYQPKSGMSVREWWEMLMQAISELGVVGETCQSWVQQIKGEMRQAMALSSRWALAQKVKIRARNLKATGKTPFDNVRDVLQSGAMVIRKTLSSAEHEVTMLEKVEHALVEMLLSNPCWRLMEKEGVAHVHTRFYLDHLFGKSGENENKLIFHPVDLKSRLPEVHEATITHAERKRAEQTRKTALSSLLGAVALAALFTVIAPGIGTAIGASMGLSGAAATSAGLAFLGGGSLAAGGLGMVGGTVMIALAGGLIGAATVGAVRLATASAVAAVNVQQKRTQRVMSSLANYKYRSGNHFVVDVGSACFRQESAFITYIGCYDSEKLERNGRGIILSPTGLPIYEGAFRNGLPHGSGNFFAPPFEKHEFYSPPGGDEGLFDHYLPVRELYLKVRGLVLRDYLVMAEAHFSNGKLEKLVPSQEALEPRQAAMLDIVYNMLNKSFLDDHF</sequence>
<keyword evidence="1" id="KW-0812">Transmembrane</keyword>
<feature type="transmembrane region" description="Helical" evidence="1">
    <location>
        <begin position="341"/>
        <end position="363"/>
    </location>
</feature>
<feature type="transmembrane region" description="Helical" evidence="1">
    <location>
        <begin position="276"/>
        <end position="299"/>
    </location>
</feature>
<proteinExistence type="predicted"/>
<dbReference type="SUPFAM" id="SSF82185">
    <property type="entry name" value="Histone H3 K4-specific methyltransferase SET7/9 N-terminal domain"/>
    <property type="match status" value="1"/>
</dbReference>
<organism evidence="2">
    <name type="scientific">Palpitomonas bilix</name>
    <dbReference type="NCBI Taxonomy" id="652834"/>
    <lineage>
        <taxon>Eukaryota</taxon>
        <taxon>Eukaryota incertae sedis</taxon>
    </lineage>
</organism>